<dbReference type="Proteomes" id="UP001278766">
    <property type="component" value="Unassembled WGS sequence"/>
</dbReference>
<dbReference type="AlphaFoldDB" id="A0AAE0LWW9"/>
<reference evidence="2" key="2">
    <citation type="submission" date="2023-06" db="EMBL/GenBank/DDBJ databases">
        <authorList>
            <consortium name="Lawrence Berkeley National Laboratory"/>
            <person name="Haridas S."/>
            <person name="Hensen N."/>
            <person name="Bonometti L."/>
            <person name="Westerberg I."/>
            <person name="Brannstrom I.O."/>
            <person name="Guillou S."/>
            <person name="Cros-Aarteil S."/>
            <person name="Calhoun S."/>
            <person name="Kuo A."/>
            <person name="Mondo S."/>
            <person name="Pangilinan J."/>
            <person name="Riley R."/>
            <person name="Labutti K."/>
            <person name="Andreopoulos B."/>
            <person name="Lipzen A."/>
            <person name="Chen C."/>
            <person name="Yanf M."/>
            <person name="Daum C."/>
            <person name="Ng V."/>
            <person name="Clum A."/>
            <person name="Steindorff A."/>
            <person name="Ohm R."/>
            <person name="Martin F."/>
            <person name="Silar P."/>
            <person name="Natvig D."/>
            <person name="Lalanne C."/>
            <person name="Gautier V."/>
            <person name="Ament-Velasquez S.L."/>
            <person name="Kruys A."/>
            <person name="Hutchinson M.I."/>
            <person name="Powell A.J."/>
            <person name="Barry K."/>
            <person name="Miller A.N."/>
            <person name="Grigoriev I.V."/>
            <person name="Debuchy R."/>
            <person name="Gladieux P."/>
            <person name="Thoren M.H."/>
            <person name="Johannesson H."/>
        </authorList>
    </citation>
    <scope>NUCLEOTIDE SEQUENCE</scope>
    <source>
        <strain evidence="2">CBS 168.71</strain>
    </source>
</reference>
<reference evidence="2" key="1">
    <citation type="journal article" date="2023" name="Mol. Phylogenet. Evol.">
        <title>Genome-scale phylogeny and comparative genomics of the fungal order Sordariales.</title>
        <authorList>
            <person name="Hensen N."/>
            <person name="Bonometti L."/>
            <person name="Westerberg I."/>
            <person name="Brannstrom I.O."/>
            <person name="Guillou S."/>
            <person name="Cros-Aarteil S."/>
            <person name="Calhoun S."/>
            <person name="Haridas S."/>
            <person name="Kuo A."/>
            <person name="Mondo S."/>
            <person name="Pangilinan J."/>
            <person name="Riley R."/>
            <person name="LaButti K."/>
            <person name="Andreopoulos B."/>
            <person name="Lipzen A."/>
            <person name="Chen C."/>
            <person name="Yan M."/>
            <person name="Daum C."/>
            <person name="Ng V."/>
            <person name="Clum A."/>
            <person name="Steindorff A."/>
            <person name="Ohm R.A."/>
            <person name="Martin F."/>
            <person name="Silar P."/>
            <person name="Natvig D.O."/>
            <person name="Lalanne C."/>
            <person name="Gautier V."/>
            <person name="Ament-Velasquez S.L."/>
            <person name="Kruys A."/>
            <person name="Hutchinson M.I."/>
            <person name="Powell A.J."/>
            <person name="Barry K."/>
            <person name="Miller A.N."/>
            <person name="Grigoriev I.V."/>
            <person name="Debuchy R."/>
            <person name="Gladieux P."/>
            <person name="Hiltunen Thoren M."/>
            <person name="Johannesson H."/>
        </authorList>
    </citation>
    <scope>NUCLEOTIDE SEQUENCE</scope>
    <source>
        <strain evidence="2">CBS 168.71</strain>
    </source>
</reference>
<keyword evidence="3" id="KW-1185">Reference proteome</keyword>
<feature type="signal peptide" evidence="1">
    <location>
        <begin position="1"/>
        <end position="19"/>
    </location>
</feature>
<keyword evidence="1" id="KW-0732">Signal</keyword>
<evidence type="ECO:0000313" key="2">
    <source>
        <dbReference type="EMBL" id="KAK3300676.1"/>
    </source>
</evidence>
<accession>A0AAE0LWW9</accession>
<evidence type="ECO:0000256" key="1">
    <source>
        <dbReference type="SAM" id="SignalP"/>
    </source>
</evidence>
<organism evidence="2 3">
    <name type="scientific">Chaetomium fimeti</name>
    <dbReference type="NCBI Taxonomy" id="1854472"/>
    <lineage>
        <taxon>Eukaryota</taxon>
        <taxon>Fungi</taxon>
        <taxon>Dikarya</taxon>
        <taxon>Ascomycota</taxon>
        <taxon>Pezizomycotina</taxon>
        <taxon>Sordariomycetes</taxon>
        <taxon>Sordariomycetidae</taxon>
        <taxon>Sordariales</taxon>
        <taxon>Chaetomiaceae</taxon>
        <taxon>Chaetomium</taxon>
    </lineage>
</organism>
<dbReference type="EMBL" id="JAUEPN010000001">
    <property type="protein sequence ID" value="KAK3300676.1"/>
    <property type="molecule type" value="Genomic_DNA"/>
</dbReference>
<feature type="chain" id="PRO_5042235126" evidence="1">
    <location>
        <begin position="20"/>
        <end position="146"/>
    </location>
</feature>
<dbReference type="RefSeq" id="XP_062664190.1">
    <property type="nucleotide sequence ID" value="XM_062802807.1"/>
</dbReference>
<comment type="caution">
    <text evidence="2">The sequence shown here is derived from an EMBL/GenBank/DDBJ whole genome shotgun (WGS) entry which is preliminary data.</text>
</comment>
<evidence type="ECO:0000313" key="3">
    <source>
        <dbReference type="Proteomes" id="UP001278766"/>
    </source>
</evidence>
<dbReference type="GeneID" id="87839755"/>
<sequence>MLGFKFIAATAILAGGVFGEGIHLLNCRPFGGAGSPQTWYSVVAYCANDADCSTLSYVLPTQDTCIVSTSSTPESFHTWEGGQQSCTFPSGVTFNWNIPGNAQSQPDFSSVGGGWNDFRSFSGFKDNKVNGAGLGSHSCTKIYYYI</sequence>
<gene>
    <name evidence="2" type="ORF">B0H64DRAFT_381448</name>
</gene>
<protein>
    <submittedName>
        <fullName evidence="2">Uncharacterized protein</fullName>
    </submittedName>
</protein>
<name>A0AAE0LWW9_9PEZI</name>
<proteinExistence type="predicted"/>